<dbReference type="InParanoid" id="A0A286UP33"/>
<feature type="compositionally biased region" description="Basic and acidic residues" evidence="1">
    <location>
        <begin position="137"/>
        <end position="146"/>
    </location>
</feature>
<gene>
    <name evidence="2" type="ORF">PNOK_0396500</name>
</gene>
<reference evidence="2 3" key="1">
    <citation type="journal article" date="2017" name="Mol. Ecol.">
        <title>Comparative and population genomic landscape of Phellinus noxius: A hypervariable fungus causing root rot in trees.</title>
        <authorList>
            <person name="Chung C.L."/>
            <person name="Lee T.J."/>
            <person name="Akiba M."/>
            <person name="Lee H.H."/>
            <person name="Kuo T.H."/>
            <person name="Liu D."/>
            <person name="Ke H.M."/>
            <person name="Yokoi T."/>
            <person name="Roa M.B."/>
            <person name="Lu M.J."/>
            <person name="Chang Y.Y."/>
            <person name="Ann P.J."/>
            <person name="Tsai J.N."/>
            <person name="Chen C.Y."/>
            <person name="Tzean S.S."/>
            <person name="Ota Y."/>
            <person name="Hattori T."/>
            <person name="Sahashi N."/>
            <person name="Liou R.F."/>
            <person name="Kikuchi T."/>
            <person name="Tsai I.J."/>
        </authorList>
    </citation>
    <scope>NUCLEOTIDE SEQUENCE [LARGE SCALE GENOMIC DNA]</scope>
    <source>
        <strain evidence="2 3">FFPRI411160</strain>
    </source>
</reference>
<dbReference type="Proteomes" id="UP000217199">
    <property type="component" value="Unassembled WGS sequence"/>
</dbReference>
<organism evidence="2 3">
    <name type="scientific">Pyrrhoderma noxium</name>
    <dbReference type="NCBI Taxonomy" id="2282107"/>
    <lineage>
        <taxon>Eukaryota</taxon>
        <taxon>Fungi</taxon>
        <taxon>Dikarya</taxon>
        <taxon>Basidiomycota</taxon>
        <taxon>Agaricomycotina</taxon>
        <taxon>Agaricomycetes</taxon>
        <taxon>Hymenochaetales</taxon>
        <taxon>Hymenochaetaceae</taxon>
        <taxon>Pyrrhoderma</taxon>
    </lineage>
</organism>
<comment type="caution">
    <text evidence="2">The sequence shown here is derived from an EMBL/GenBank/DDBJ whole genome shotgun (WGS) entry which is preliminary data.</text>
</comment>
<protein>
    <submittedName>
        <fullName evidence="2">Uncharacterized protein</fullName>
    </submittedName>
</protein>
<evidence type="ECO:0000256" key="1">
    <source>
        <dbReference type="SAM" id="MobiDB-lite"/>
    </source>
</evidence>
<evidence type="ECO:0000313" key="3">
    <source>
        <dbReference type="Proteomes" id="UP000217199"/>
    </source>
</evidence>
<name>A0A286UP33_9AGAM</name>
<sequence length="146" mass="16769">MQPPKIPYKTYPILVKSHKLTVFLEAPPSKTVAQLKEEVLSALQSKVVDCPAEIDLEKIESTKDFEICRELKERKDRFMVPSGKFEILEESVCVKDTTVPYEVLVLRFRENERLKPATYVPPPINEDDDEGQPPEPVLEKGKQRAF</sequence>
<proteinExistence type="predicted"/>
<dbReference type="STRING" id="2282107.A0A286UP33"/>
<dbReference type="EMBL" id="NBII01000003">
    <property type="protein sequence ID" value="PAV21338.1"/>
    <property type="molecule type" value="Genomic_DNA"/>
</dbReference>
<dbReference type="AlphaFoldDB" id="A0A286UP33"/>
<keyword evidence="3" id="KW-1185">Reference proteome</keyword>
<accession>A0A286UP33</accession>
<evidence type="ECO:0000313" key="2">
    <source>
        <dbReference type="EMBL" id="PAV21338.1"/>
    </source>
</evidence>
<feature type="region of interest" description="Disordered" evidence="1">
    <location>
        <begin position="117"/>
        <end position="146"/>
    </location>
</feature>
<dbReference type="OrthoDB" id="3173670at2759"/>